<dbReference type="OrthoDB" id="1914006at2"/>
<protein>
    <submittedName>
        <fullName evidence="1">Uncharacterized protein</fullName>
    </submittedName>
</protein>
<organism evidence="1 2">
    <name type="scientific">Agathobacter rectalis</name>
    <dbReference type="NCBI Taxonomy" id="39491"/>
    <lineage>
        <taxon>Bacteria</taxon>
        <taxon>Bacillati</taxon>
        <taxon>Bacillota</taxon>
        <taxon>Clostridia</taxon>
        <taxon>Lachnospirales</taxon>
        <taxon>Lachnospiraceae</taxon>
        <taxon>Agathobacter</taxon>
    </lineage>
</organism>
<dbReference type="AlphaFoldDB" id="A0A173T129"/>
<sequence>MESMRDINRVMEREVAKGSCPLAFERMEFGSKPFQFIISEEKLNEVLTYLLRIRTFGQYAGKSIINNVYMDLDMLCKKPQFKRTRSVVEREEVYTKVQRYKRKLKPEYDGRVCLETVQCIFSLPEKETDRYRMIYEGQETYGFIMSNKYILGLFAYCEAARKTIVWDGVEFEHLTEQEQKIVLLDNVRDVLFQALLFDNVSMEKNHIRADMCTVMLLE</sequence>
<gene>
    <name evidence="1" type="ORF">ERS852580_01357</name>
</gene>
<reference evidence="1 2" key="1">
    <citation type="submission" date="2015-09" db="EMBL/GenBank/DDBJ databases">
        <authorList>
            <consortium name="Pathogen Informatics"/>
        </authorList>
    </citation>
    <scope>NUCLEOTIDE SEQUENCE [LARGE SCALE GENOMIC DNA]</scope>
    <source>
        <strain evidence="1 2">2789STDY5834968</strain>
    </source>
</reference>
<evidence type="ECO:0000313" key="2">
    <source>
        <dbReference type="Proteomes" id="UP000095673"/>
    </source>
</evidence>
<dbReference type="Proteomes" id="UP000095673">
    <property type="component" value="Unassembled WGS sequence"/>
</dbReference>
<proteinExistence type="predicted"/>
<name>A0A173T129_9FIRM</name>
<dbReference type="EMBL" id="CYXM01000005">
    <property type="protein sequence ID" value="CUM96423.1"/>
    <property type="molecule type" value="Genomic_DNA"/>
</dbReference>
<dbReference type="RefSeq" id="WP_055194873.1">
    <property type="nucleotide sequence ID" value="NZ_CP143947.1"/>
</dbReference>
<accession>A0A173T129</accession>
<evidence type="ECO:0000313" key="1">
    <source>
        <dbReference type="EMBL" id="CUM96423.1"/>
    </source>
</evidence>